<dbReference type="InterPro" id="IPR029033">
    <property type="entry name" value="His_PPase_superfam"/>
</dbReference>
<dbReference type="GeneID" id="95539159"/>
<dbReference type="EMBL" id="CP023697">
    <property type="protein sequence ID" value="QEV09669.1"/>
    <property type="molecule type" value="Genomic_DNA"/>
</dbReference>
<dbReference type="Pfam" id="PF00300">
    <property type="entry name" value="His_Phos_1"/>
    <property type="match status" value="1"/>
</dbReference>
<gene>
    <name evidence="1" type="ORF">CP972_32335</name>
</gene>
<dbReference type="SUPFAM" id="SSF53254">
    <property type="entry name" value="Phosphoglycerate mutase-like"/>
    <property type="match status" value="1"/>
</dbReference>
<dbReference type="InterPro" id="IPR013078">
    <property type="entry name" value="His_Pase_superF_clade-1"/>
</dbReference>
<proteinExistence type="predicted"/>
<name>A0ABX6B6E1_9ACTN</name>
<organism evidence="1 2">
    <name type="scientific">Streptomyces prasinus</name>
    <dbReference type="NCBI Taxonomy" id="67345"/>
    <lineage>
        <taxon>Bacteria</taxon>
        <taxon>Bacillati</taxon>
        <taxon>Actinomycetota</taxon>
        <taxon>Actinomycetes</taxon>
        <taxon>Kitasatosporales</taxon>
        <taxon>Streptomycetaceae</taxon>
        <taxon>Streptomyces</taxon>
    </lineage>
</organism>
<protein>
    <submittedName>
        <fullName evidence="1">Histidine phosphatase family protein</fullName>
    </submittedName>
</protein>
<dbReference type="Proteomes" id="UP000326041">
    <property type="component" value="Chromosome"/>
</dbReference>
<accession>A0ABX6B6E1</accession>
<dbReference type="Gene3D" id="3.40.50.1240">
    <property type="entry name" value="Phosphoglycerate mutase-like"/>
    <property type="match status" value="1"/>
</dbReference>
<evidence type="ECO:0000313" key="1">
    <source>
        <dbReference type="EMBL" id="QEV09669.1"/>
    </source>
</evidence>
<reference evidence="1 2" key="1">
    <citation type="submission" date="2017-09" db="EMBL/GenBank/DDBJ databases">
        <authorList>
            <person name="Lee N."/>
            <person name="Cho B.-K."/>
        </authorList>
    </citation>
    <scope>NUCLEOTIDE SEQUENCE [LARGE SCALE GENOMIC DNA]</scope>
    <source>
        <strain evidence="1 2">ATCC 13879</strain>
    </source>
</reference>
<keyword evidence="2" id="KW-1185">Reference proteome</keyword>
<dbReference type="RefSeq" id="WP_055604449.1">
    <property type="nucleotide sequence ID" value="NZ_CP023697.1"/>
</dbReference>
<evidence type="ECO:0000313" key="2">
    <source>
        <dbReference type="Proteomes" id="UP000326041"/>
    </source>
</evidence>
<sequence length="183" mass="19040">MTIRLTLLCPIAGDGTGEAVFDDDDLSGPGPSEAGAAGAALPRYPVVFRAPSARCARTARALALESTLEPALRGFDYGEWHGRTAAEVAAADPCGLSAWLTDPDAAPHGGESVRGLCRRITRWLNSLPPDMDSALVIAEPAVARAVLVHALSAPVRAFWHLTVPPLSPVSVAPCVCPARTRAA</sequence>